<accession>A0A9X2XTR0</accession>
<dbReference type="GO" id="GO:0098046">
    <property type="term" value="C:type V protein secretion system complex"/>
    <property type="evidence" value="ECO:0007669"/>
    <property type="project" value="TreeGrafter"/>
</dbReference>
<dbReference type="Pfam" id="PF01103">
    <property type="entry name" value="Omp85"/>
    <property type="match status" value="1"/>
</dbReference>
<feature type="domain" description="Bacterial surface antigen (D15)" evidence="4">
    <location>
        <begin position="615"/>
        <end position="852"/>
    </location>
</feature>
<dbReference type="GO" id="GO:0046819">
    <property type="term" value="P:protein secretion by the type V secretion system"/>
    <property type="evidence" value="ECO:0007669"/>
    <property type="project" value="TreeGrafter"/>
</dbReference>
<dbReference type="EMBL" id="JAOTIF010000001">
    <property type="protein sequence ID" value="MCU7548236.1"/>
    <property type="molecule type" value="Genomic_DNA"/>
</dbReference>
<gene>
    <name evidence="5" type="ORF">OCK74_03880</name>
</gene>
<comment type="subcellular location">
    <subcellularLocation>
        <location evidence="1">Membrane</location>
    </subcellularLocation>
</comment>
<evidence type="ECO:0000259" key="4">
    <source>
        <dbReference type="Pfam" id="PF01103"/>
    </source>
</evidence>
<evidence type="ECO:0000313" key="6">
    <source>
        <dbReference type="Proteomes" id="UP001155483"/>
    </source>
</evidence>
<dbReference type="AlphaFoldDB" id="A0A9X2XTR0"/>
<evidence type="ECO:0000313" key="5">
    <source>
        <dbReference type="EMBL" id="MCU7548236.1"/>
    </source>
</evidence>
<dbReference type="GO" id="GO:0008320">
    <property type="term" value="F:protein transmembrane transporter activity"/>
    <property type="evidence" value="ECO:0007669"/>
    <property type="project" value="TreeGrafter"/>
</dbReference>
<dbReference type="Proteomes" id="UP001155483">
    <property type="component" value="Unassembled WGS sequence"/>
</dbReference>
<evidence type="ECO:0000256" key="3">
    <source>
        <dbReference type="SAM" id="SignalP"/>
    </source>
</evidence>
<evidence type="ECO:0000256" key="2">
    <source>
        <dbReference type="ARBA" id="ARBA00023136"/>
    </source>
</evidence>
<dbReference type="Gene3D" id="2.40.160.50">
    <property type="entry name" value="membrane protein fhac: a member of the omp85/tpsb transporter family"/>
    <property type="match status" value="1"/>
</dbReference>
<reference evidence="5" key="1">
    <citation type="submission" date="2022-09" db="EMBL/GenBank/DDBJ databases">
        <authorList>
            <person name="Yuan C."/>
            <person name="Ke Z."/>
        </authorList>
    </citation>
    <scope>NUCLEOTIDE SEQUENCE</scope>
    <source>
        <strain evidence="5">LB-8</strain>
    </source>
</reference>
<organism evidence="5 6">
    <name type="scientific">Paraflavisolibacter caeni</name>
    <dbReference type="NCBI Taxonomy" id="2982496"/>
    <lineage>
        <taxon>Bacteria</taxon>
        <taxon>Pseudomonadati</taxon>
        <taxon>Bacteroidota</taxon>
        <taxon>Chitinophagia</taxon>
        <taxon>Chitinophagales</taxon>
        <taxon>Chitinophagaceae</taxon>
        <taxon>Paraflavisolibacter</taxon>
    </lineage>
</organism>
<keyword evidence="3" id="KW-0732">Signal</keyword>
<keyword evidence="6" id="KW-1185">Reference proteome</keyword>
<keyword evidence="2" id="KW-0472">Membrane</keyword>
<name>A0A9X2XTR0_9BACT</name>
<evidence type="ECO:0000256" key="1">
    <source>
        <dbReference type="ARBA" id="ARBA00004370"/>
    </source>
</evidence>
<protein>
    <submittedName>
        <fullName evidence="5">Outer membrane protein assembly factor</fullName>
    </submittedName>
</protein>
<reference evidence="5" key="2">
    <citation type="submission" date="2023-04" db="EMBL/GenBank/DDBJ databases">
        <title>Paracnuella aquatica gen. nov., sp. nov., a member of the family Chitinophagaceae isolated from a hot spring.</title>
        <authorList>
            <person name="Wang C."/>
        </authorList>
    </citation>
    <scope>NUCLEOTIDE SEQUENCE</scope>
    <source>
        <strain evidence="5">LB-8</strain>
    </source>
</reference>
<feature type="signal peptide" evidence="3">
    <location>
        <begin position="1"/>
        <end position="45"/>
    </location>
</feature>
<sequence>MALTGKFKERTVMLASVKQRSNHGSYFSSCTLLSIFFLISAVANAQTAIPEVKTKTVIAGKQYDIDKTSQALWGRHYRAEWATPVTVPVINLDTVAGGLNPVKLGGGSQSTTLHLENDKGKNYVLRSVVKDFSGVLPEICKGSFLETIAIDQASIAHPYAALTVPKMIEAAGIYHTNPQIVFVPYSKRLGLFNANIGNTLCLFEEHPSGNQEDAPNFGNSKNVIGTDDLFKIIGQDYHHKVDQLAFVKARLFDMFVGDWGRHEDQWRWASFQVGEDTIYKPIPRDRDQLYTKFDGSILSIALKAAGLGHLESFDYKIANIREYNFSARHLDKKLTNEVTRKQWTDIAKDLQHALTDTVIEQAVRQLPPEVFPISGQEIIDKLKSRRNHLVKYADEYYRFLASNIDITGTAKKDLFEVEKLDNKETSVKIFGVNEVGVDKEPYYHRIFLPKETQEIRIYGLDDNDVYKLKEYKQNKTKIRLIPGPGRDSINDESEGREKMKPKIYDTEGSGFQTSGKVHISYNSNVNDYHYDAFKLDKSGFTMKPGNRLGIGYAIRKEKWGKKPFGVEHSLIGYYTITRGGLAVEYRTTLPQLVGKWNFDVGARAEFPFVVYFFGVGNNTERSNNPNRYYRMSIHEFNTGFAFNRLIKSSHFVQFRPYYQVIKILDDKDKFIGMASNITPIQMQQKYFTGAEVAYNYIKLNNPKAPTRGINFMAGVSYSQNTKISSRNFTRYTSSLALYLPILNNLSFAVRAGGATLNGKAEFYQLNRLGGNENLRGHLRERFYGKTTFYNDNELRWLIKVRSYAFNGTIGLLGFVDHGRVWQPGEKSNKWHVGYGPGIVIAPFDRLWLNGTYGISSDDTVFHLQVGFFF</sequence>
<dbReference type="RefSeq" id="WP_279295680.1">
    <property type="nucleotide sequence ID" value="NZ_JAOTIF010000001.1"/>
</dbReference>
<dbReference type="InterPro" id="IPR000184">
    <property type="entry name" value="Bac_surfAg_D15"/>
</dbReference>
<dbReference type="InterPro" id="IPR051544">
    <property type="entry name" value="TPS_OM_transporter"/>
</dbReference>
<dbReference type="PANTHER" id="PTHR34597">
    <property type="entry name" value="SLR1661 PROTEIN"/>
    <property type="match status" value="1"/>
</dbReference>
<proteinExistence type="predicted"/>
<feature type="chain" id="PRO_5040742815" evidence="3">
    <location>
        <begin position="46"/>
        <end position="869"/>
    </location>
</feature>
<comment type="caution">
    <text evidence="5">The sequence shown here is derived from an EMBL/GenBank/DDBJ whole genome shotgun (WGS) entry which is preliminary data.</text>
</comment>
<dbReference type="GO" id="GO:0019867">
    <property type="term" value="C:outer membrane"/>
    <property type="evidence" value="ECO:0007669"/>
    <property type="project" value="InterPro"/>
</dbReference>
<dbReference type="PANTHER" id="PTHR34597:SF3">
    <property type="entry name" value="OUTER MEMBRANE TRANSPORTER CDIB"/>
    <property type="match status" value="1"/>
</dbReference>